<dbReference type="PROSITE" id="PS01098">
    <property type="entry name" value="LIPASE_GDSL_SER"/>
    <property type="match status" value="1"/>
</dbReference>
<dbReference type="GO" id="GO:0006629">
    <property type="term" value="P:lipid metabolic process"/>
    <property type="evidence" value="ECO:0007669"/>
    <property type="project" value="InterPro"/>
</dbReference>
<dbReference type="PANTHER" id="PTHR14209:SF19">
    <property type="entry name" value="ISOAMYL ACETATE-HYDROLYZING ESTERASE 1 HOMOLOG"/>
    <property type="match status" value="1"/>
</dbReference>
<dbReference type="EMBL" id="NGJS01000003">
    <property type="protein sequence ID" value="RST99833.1"/>
    <property type="molecule type" value="Genomic_DNA"/>
</dbReference>
<comment type="caution">
    <text evidence="2">The sequence shown here is derived from an EMBL/GenBank/DDBJ whole genome shotgun (WGS) entry which is preliminary data.</text>
</comment>
<reference evidence="2 3" key="1">
    <citation type="submission" date="2017-05" db="EMBL/GenBank/DDBJ databases">
        <title>Vagococcus spp. assemblies.</title>
        <authorList>
            <person name="Gulvik C.A."/>
        </authorList>
    </citation>
    <scope>NUCLEOTIDE SEQUENCE [LARGE SCALE GENOMIC DNA]</scope>
    <source>
        <strain evidence="2 3">SS1995</strain>
    </source>
</reference>
<name>A0A430A0I3_9ENTE</name>
<dbReference type="AlphaFoldDB" id="A0A430A0I3"/>
<dbReference type="InterPro" id="IPR008265">
    <property type="entry name" value="Lipase_GDSL_AS"/>
</dbReference>
<dbReference type="InterPro" id="IPR013830">
    <property type="entry name" value="SGNH_hydro"/>
</dbReference>
<evidence type="ECO:0000313" key="3">
    <source>
        <dbReference type="Proteomes" id="UP000287857"/>
    </source>
</evidence>
<gene>
    <name evidence="2" type="ORF">CBF37_03675</name>
</gene>
<protein>
    <recommendedName>
        <fullName evidence="1">SGNH hydrolase-type esterase domain-containing protein</fullName>
    </recommendedName>
</protein>
<sequence>MILDIEGWGSIYMRKIILFGDSITAGYYDGEMTLKLNDQIQRYFPDVEVINAGIPGDTTRRALARVQQHVIKYHPDVVTVFFGANDAADGSGIDEHEYRENLQTIIQDIGANKIVLVGPPLVRRIQHEDDRPFRRLNEYNGIAKELAILNQIPFVDLFSQMQEQINLDNLWQADGLHFSNQGYLLLGRLLASELRKRS</sequence>
<dbReference type="GO" id="GO:0016298">
    <property type="term" value="F:lipase activity"/>
    <property type="evidence" value="ECO:0007669"/>
    <property type="project" value="InterPro"/>
</dbReference>
<dbReference type="Pfam" id="PF13472">
    <property type="entry name" value="Lipase_GDSL_2"/>
    <property type="match status" value="1"/>
</dbReference>
<dbReference type="OrthoDB" id="388542at2"/>
<organism evidence="2 3">
    <name type="scientific">Vagococcus vulneris</name>
    <dbReference type="NCBI Taxonomy" id="1977869"/>
    <lineage>
        <taxon>Bacteria</taxon>
        <taxon>Bacillati</taxon>
        <taxon>Bacillota</taxon>
        <taxon>Bacilli</taxon>
        <taxon>Lactobacillales</taxon>
        <taxon>Enterococcaceae</taxon>
        <taxon>Vagococcus</taxon>
    </lineage>
</organism>
<dbReference type="InterPro" id="IPR036514">
    <property type="entry name" value="SGNH_hydro_sf"/>
</dbReference>
<feature type="domain" description="SGNH hydrolase-type esterase" evidence="1">
    <location>
        <begin position="18"/>
        <end position="183"/>
    </location>
</feature>
<dbReference type="PANTHER" id="PTHR14209">
    <property type="entry name" value="ISOAMYL ACETATE-HYDROLYZING ESTERASE 1"/>
    <property type="match status" value="1"/>
</dbReference>
<accession>A0A430A0I3</accession>
<dbReference type="Gene3D" id="3.40.50.1110">
    <property type="entry name" value="SGNH hydrolase"/>
    <property type="match status" value="1"/>
</dbReference>
<dbReference type="SUPFAM" id="SSF52266">
    <property type="entry name" value="SGNH hydrolase"/>
    <property type="match status" value="1"/>
</dbReference>
<dbReference type="InterPro" id="IPR045136">
    <property type="entry name" value="Iah1-like"/>
</dbReference>
<proteinExistence type="predicted"/>
<keyword evidence="3" id="KW-1185">Reference proteome</keyword>
<evidence type="ECO:0000259" key="1">
    <source>
        <dbReference type="Pfam" id="PF13472"/>
    </source>
</evidence>
<dbReference type="Proteomes" id="UP000287857">
    <property type="component" value="Unassembled WGS sequence"/>
</dbReference>
<evidence type="ECO:0000313" key="2">
    <source>
        <dbReference type="EMBL" id="RST99833.1"/>
    </source>
</evidence>